<evidence type="ECO:0000313" key="1">
    <source>
        <dbReference type="EMBL" id="KAL3803614.1"/>
    </source>
</evidence>
<dbReference type="AlphaFoldDB" id="A0ABD3QTQ5"/>
<reference evidence="1 2" key="1">
    <citation type="submission" date="2024-10" db="EMBL/GenBank/DDBJ databases">
        <title>Updated reference genomes for cyclostephanoid diatoms.</title>
        <authorList>
            <person name="Roberts W.R."/>
            <person name="Alverson A.J."/>
        </authorList>
    </citation>
    <scope>NUCLEOTIDE SEQUENCE [LARGE SCALE GENOMIC DNA]</scope>
    <source>
        <strain evidence="1 2">AJA010-31</strain>
    </source>
</reference>
<keyword evidence="2" id="KW-1185">Reference proteome</keyword>
<accession>A0ABD3QTQ5</accession>
<evidence type="ECO:0000313" key="2">
    <source>
        <dbReference type="Proteomes" id="UP001530400"/>
    </source>
</evidence>
<sequence>MSEQRDLQDREMPGERERILYGLSKRTDSDIARLVKNAADTLEGLRALTKIFPEESMPAKKAVICGRCKKECDPWIPSDDVCREEHPYSKCSTEWDKSKKSWDHCRRCGKDFNLDGYHSLGKRGRNDPKDEGPFCYETKLLMYLRMRVLVELDNSDY</sequence>
<dbReference type="Proteomes" id="UP001530400">
    <property type="component" value="Unassembled WGS sequence"/>
</dbReference>
<comment type="caution">
    <text evidence="1">The sequence shown here is derived from an EMBL/GenBank/DDBJ whole genome shotgun (WGS) entry which is preliminary data.</text>
</comment>
<organism evidence="1 2">
    <name type="scientific">Cyclotella atomus</name>
    <dbReference type="NCBI Taxonomy" id="382360"/>
    <lineage>
        <taxon>Eukaryota</taxon>
        <taxon>Sar</taxon>
        <taxon>Stramenopiles</taxon>
        <taxon>Ochrophyta</taxon>
        <taxon>Bacillariophyta</taxon>
        <taxon>Coscinodiscophyceae</taxon>
        <taxon>Thalassiosirophycidae</taxon>
        <taxon>Stephanodiscales</taxon>
        <taxon>Stephanodiscaceae</taxon>
        <taxon>Cyclotella</taxon>
    </lineage>
</organism>
<dbReference type="EMBL" id="JALLPJ020000066">
    <property type="protein sequence ID" value="KAL3803614.1"/>
    <property type="molecule type" value="Genomic_DNA"/>
</dbReference>
<proteinExistence type="predicted"/>
<gene>
    <name evidence="1" type="ORF">ACHAWO_008864</name>
</gene>
<protein>
    <submittedName>
        <fullName evidence="1">Uncharacterized protein</fullName>
    </submittedName>
</protein>
<name>A0ABD3QTQ5_9STRA</name>